<feature type="binding site" description="in inhibited form" evidence="21">
    <location>
        <position position="101"/>
    </location>
    <ligand>
        <name>Zn(2+)</name>
        <dbReference type="ChEBI" id="CHEBI:29105"/>
        <label>2</label>
        <note>catalytic</note>
    </ligand>
</feature>
<dbReference type="Pfam" id="PF01471">
    <property type="entry name" value="PG_binding_1"/>
    <property type="match status" value="1"/>
</dbReference>
<keyword evidence="14" id="KW-0177">Collagen degradation</keyword>
<feature type="binding site" evidence="21">
    <location>
        <position position="133"/>
    </location>
    <ligand>
        <name>Ca(2+)</name>
        <dbReference type="ChEBI" id="CHEBI:29108"/>
        <label>1</label>
    </ligand>
</feature>
<evidence type="ECO:0000256" key="9">
    <source>
        <dbReference type="ARBA" id="ARBA00022737"/>
    </source>
</evidence>
<comment type="similarity">
    <text evidence="2">Belongs to the peptidase M10A family.</text>
</comment>
<feature type="disulfide bond" evidence="22">
    <location>
        <begin position="302"/>
        <end position="488"/>
    </location>
</feature>
<feature type="binding site" evidence="21">
    <location>
        <position position="192"/>
    </location>
    <ligand>
        <name>Zn(2+)</name>
        <dbReference type="ChEBI" id="CHEBI:29105"/>
        <label>1</label>
    </ligand>
</feature>
<dbReference type="InterPro" id="IPR033739">
    <property type="entry name" value="M10A_MMP"/>
</dbReference>
<dbReference type="GO" id="GO:0008270">
    <property type="term" value="F:zinc ion binding"/>
    <property type="evidence" value="ECO:0007669"/>
    <property type="project" value="InterPro"/>
</dbReference>
<feature type="binding site" evidence="21">
    <location>
        <position position="184"/>
    </location>
    <ligand>
        <name>Ca(2+)</name>
        <dbReference type="ChEBI" id="CHEBI:29108"/>
        <label>3</label>
    </ligand>
</feature>
<dbReference type="Gene3D" id="3.40.390.10">
    <property type="entry name" value="Collagenase (Catalytic Domain)"/>
    <property type="match status" value="1"/>
</dbReference>
<dbReference type="CDD" id="cd00094">
    <property type="entry name" value="HX"/>
    <property type="match status" value="1"/>
</dbReference>
<feature type="binding site" evidence="21">
    <location>
        <position position="403"/>
    </location>
    <ligand>
        <name>Ca(2+)</name>
        <dbReference type="ChEBI" id="CHEBI:29108"/>
        <label>5</label>
    </ligand>
</feature>
<evidence type="ECO:0000256" key="17">
    <source>
        <dbReference type="ARBA" id="ARBA00023180"/>
    </source>
</evidence>
<feature type="region of interest" description="Disordered" evidence="26">
    <location>
        <begin position="268"/>
        <end position="290"/>
    </location>
</feature>
<feature type="binding site" evidence="20">
    <location>
        <position position="237"/>
    </location>
    <ligand>
        <name>Zn(2+)</name>
        <dbReference type="ChEBI" id="CHEBI:29105"/>
        <label>2</label>
        <note>catalytic</note>
    </ligand>
</feature>
<dbReference type="Gene3D" id="2.110.10.10">
    <property type="entry name" value="Hemopexin-like domain"/>
    <property type="match status" value="1"/>
</dbReference>
<dbReference type="InterPro" id="IPR001818">
    <property type="entry name" value="Pept_M10_metallopeptidase"/>
</dbReference>
<evidence type="ECO:0000256" key="2">
    <source>
        <dbReference type="ARBA" id="ARBA00010370"/>
    </source>
</evidence>
<feature type="modified residue" description="Phosphotyrosine; by PKDCC" evidence="23">
    <location>
        <position position="384"/>
    </location>
</feature>
<dbReference type="SUPFAM" id="SSF55486">
    <property type="entry name" value="Metalloproteases ('zincins'), catalytic domain"/>
    <property type="match status" value="1"/>
</dbReference>
<evidence type="ECO:0000256" key="10">
    <source>
        <dbReference type="ARBA" id="ARBA00022801"/>
    </source>
</evidence>
<evidence type="ECO:0000256" key="21">
    <source>
        <dbReference type="PIRSR" id="PIRSR621190-2"/>
    </source>
</evidence>
<dbReference type="Ensembl" id="ENSACAT00000012620.4">
    <property type="protein sequence ID" value="ENSACAP00000012367.3"/>
    <property type="gene ID" value="ENSACAG00000012628.4"/>
</dbReference>
<feature type="binding site" evidence="21">
    <location>
        <position position="167"/>
    </location>
    <ligand>
        <name>Ca(2+)</name>
        <dbReference type="ChEBI" id="CHEBI:29108"/>
        <label>2</label>
    </ligand>
</feature>
<dbReference type="InterPro" id="IPR021190">
    <property type="entry name" value="Pept_M10A"/>
</dbReference>
<dbReference type="PROSITE" id="PS00546">
    <property type="entry name" value="CYSTEINE_SWITCH"/>
    <property type="match status" value="1"/>
</dbReference>
<keyword evidence="10" id="KW-0378">Hydrolase</keyword>
<accession>G1KMJ3</accession>
<dbReference type="SUPFAM" id="SSF50923">
    <property type="entry name" value="Hemopexin-like domain"/>
    <property type="match status" value="1"/>
</dbReference>
<evidence type="ECO:0000256" key="25">
    <source>
        <dbReference type="PROSITE-ProRule" id="PRU01011"/>
    </source>
</evidence>
<evidence type="ECO:0000256" key="1">
    <source>
        <dbReference type="ARBA" id="ARBA00004498"/>
    </source>
</evidence>
<keyword evidence="16 22" id="KW-1015">Disulfide bond</keyword>
<dbReference type="PIRSF" id="PIRSF001191">
    <property type="entry name" value="Peptidase_M10A_matrix"/>
    <property type="match status" value="1"/>
</dbReference>
<dbReference type="AlphaFoldDB" id="G1KMJ3"/>
<evidence type="ECO:0000256" key="13">
    <source>
        <dbReference type="ARBA" id="ARBA00023049"/>
    </source>
</evidence>
<dbReference type="OrthoDB" id="406838at2759"/>
<evidence type="ECO:0000256" key="23">
    <source>
        <dbReference type="PIRSR" id="PIRSR621190-4"/>
    </source>
</evidence>
<name>G1KMJ3_ANOCA</name>
<keyword evidence="13" id="KW-0482">Metalloprotease</keyword>
<gene>
    <name evidence="29" type="primary">LOC100561433</name>
</gene>
<dbReference type="SMART" id="SM00120">
    <property type="entry name" value="HX"/>
    <property type="match status" value="4"/>
</dbReference>
<evidence type="ECO:0000256" key="24">
    <source>
        <dbReference type="PIRSR" id="PIRSR621190-5"/>
    </source>
</evidence>
<evidence type="ECO:0000256" key="14">
    <source>
        <dbReference type="ARBA" id="ARBA00023105"/>
    </source>
</evidence>
<dbReference type="GO" id="GO:0005615">
    <property type="term" value="C:extracellular space"/>
    <property type="evidence" value="ECO:0000318"/>
    <property type="project" value="GO_Central"/>
</dbReference>
<evidence type="ECO:0000256" key="5">
    <source>
        <dbReference type="ARBA" id="ARBA00022530"/>
    </source>
</evidence>
<keyword evidence="5" id="KW-0272">Extracellular matrix</keyword>
<dbReference type="InterPro" id="IPR021158">
    <property type="entry name" value="Pept_M10A_Zn_BS"/>
</dbReference>
<dbReference type="PANTHER" id="PTHR10201">
    <property type="entry name" value="MATRIX METALLOPROTEINASE"/>
    <property type="match status" value="1"/>
</dbReference>
<feature type="binding site" evidence="21">
    <location>
        <position position="203"/>
    </location>
    <ligand>
        <name>Ca(2+)</name>
        <dbReference type="ChEBI" id="CHEBI:29108"/>
        <label>2</label>
    </ligand>
</feature>
<dbReference type="InterPro" id="IPR018487">
    <property type="entry name" value="Hemopexin-like_repeat"/>
</dbReference>
<feature type="repeat" description="Hemopexin" evidence="25">
    <location>
        <begin position="397"/>
        <end position="444"/>
    </location>
</feature>
<evidence type="ECO:0000256" key="12">
    <source>
        <dbReference type="ARBA" id="ARBA00022837"/>
    </source>
</evidence>
<evidence type="ECO:0000256" key="19">
    <source>
        <dbReference type="PIRSR" id="PIRSR001191-1"/>
    </source>
</evidence>
<evidence type="ECO:0000256" key="18">
    <source>
        <dbReference type="ARBA" id="ARBA00031807"/>
    </source>
</evidence>
<feature type="repeat" description="Hemopexin" evidence="25">
    <location>
        <begin position="299"/>
        <end position="348"/>
    </location>
</feature>
<dbReference type="Proteomes" id="UP000001646">
    <property type="component" value="Chromosome 3"/>
</dbReference>
<feature type="domain" description="Peptidase metallopeptidase" evidence="28">
    <location>
        <begin position="114"/>
        <end position="273"/>
    </location>
</feature>
<sequence>MLRTTCGNRTSQLKMKGICFVLLCAAVSHAVPIWSEREQLQLIEKYLENYYNLTSDEKPALRGRNSSPIIKKIREMQKFMGLEVTGNLDSNTLETIQKPRCGNPDVGQFAFFSGQPKWGKKDLTYRILNYTPDMEIQDVDKDIERAFKVWSRVSPLTFTRVLQGDADILISFGSRDHGDFNPFDGPGGTVAHAYAPSSGIGGDAHFDEDENWSHGLEGSNLFFVAAHEFGHSLGLYHSNDPNAVMFPVYRQPELGQQILAQDDIQGIQHLYGPSTNPPQDPKEDDEPIEPVRPTQPAMPTACDPRLIFDAVTPFRGEMLFFKDKYFWRKHPQYPQIDFSLISQFWSFLPTGVDAVSENNDKDQALLFKGNQFWAVRGEYRVPGYPKRIQSLGFPKDVKKIDAAFYNANEKRTYFFSSDKYWRYDEVTQTLEKKPRRIRDDFPGIDGKIDAVFQHNGLLYFFRGTNQYEFDPNTSRVRQIKKANSWFSC</sequence>
<dbReference type="GO" id="GO:0030198">
    <property type="term" value="P:extracellular matrix organization"/>
    <property type="evidence" value="ECO:0000318"/>
    <property type="project" value="GO_Central"/>
</dbReference>
<keyword evidence="4" id="KW-0964">Secreted</keyword>
<evidence type="ECO:0000256" key="7">
    <source>
        <dbReference type="ARBA" id="ARBA00022723"/>
    </source>
</evidence>
<feature type="binding site" evidence="21">
    <location>
        <position position="309"/>
    </location>
    <ligand>
        <name>Ca(2+)</name>
        <dbReference type="ChEBI" id="CHEBI:29108"/>
        <label>4</label>
    </ligand>
</feature>
<dbReference type="SUPFAM" id="SSF47090">
    <property type="entry name" value="PGBD-like"/>
    <property type="match status" value="1"/>
</dbReference>
<organism evidence="29 30">
    <name type="scientific">Anolis carolinensis</name>
    <name type="common">Green anole</name>
    <name type="synonym">American chameleon</name>
    <dbReference type="NCBI Taxonomy" id="28377"/>
    <lineage>
        <taxon>Eukaryota</taxon>
        <taxon>Metazoa</taxon>
        <taxon>Chordata</taxon>
        <taxon>Craniata</taxon>
        <taxon>Vertebrata</taxon>
        <taxon>Euteleostomi</taxon>
        <taxon>Lepidosauria</taxon>
        <taxon>Squamata</taxon>
        <taxon>Bifurcata</taxon>
        <taxon>Unidentata</taxon>
        <taxon>Episquamata</taxon>
        <taxon>Toxicofera</taxon>
        <taxon>Iguania</taxon>
        <taxon>Dactyloidae</taxon>
        <taxon>Anolis</taxon>
    </lineage>
</organism>
<dbReference type="FunFam" id="3.40.390.10:FF:000007">
    <property type="entry name" value="Collagenase 3"/>
    <property type="match status" value="1"/>
</dbReference>
<comment type="cofactor">
    <cofactor evidence="21">
        <name>Ca(2+)</name>
        <dbReference type="ChEBI" id="CHEBI:29108"/>
    </cofactor>
    <text evidence="21">Can bind about 5 Ca(2+) ions per subunit.</text>
</comment>
<dbReference type="FunFam" id="2.110.10.10:FF:000002">
    <property type="entry name" value="Matrix metallopeptidase 3"/>
    <property type="match status" value="1"/>
</dbReference>
<dbReference type="GO" id="GO:0004222">
    <property type="term" value="F:metalloendopeptidase activity"/>
    <property type="evidence" value="ECO:0000318"/>
    <property type="project" value="GO_Central"/>
</dbReference>
<comment type="cofactor">
    <cofactor evidence="21">
        <name>Zn(2+)</name>
        <dbReference type="ChEBI" id="CHEBI:29105"/>
    </cofactor>
    <text evidence="21">Binds 2 Zn(2+) ions per subunit.</text>
</comment>
<dbReference type="PROSITE" id="PS51642">
    <property type="entry name" value="HEMOPEXIN_2"/>
    <property type="match status" value="4"/>
</dbReference>
<feature type="binding site" evidence="20">
    <location>
        <position position="227"/>
    </location>
    <ligand>
        <name>Zn(2+)</name>
        <dbReference type="ChEBI" id="CHEBI:29105"/>
        <label>2</label>
        <note>catalytic</note>
    </ligand>
</feature>
<reference evidence="29" key="2">
    <citation type="submission" date="2025-08" db="UniProtKB">
        <authorList>
            <consortium name="Ensembl"/>
        </authorList>
    </citation>
    <scope>IDENTIFICATION</scope>
</reference>
<evidence type="ECO:0000256" key="11">
    <source>
        <dbReference type="ARBA" id="ARBA00022833"/>
    </source>
</evidence>
<dbReference type="GeneTree" id="ENSGT00940000166491"/>
<evidence type="ECO:0000256" key="6">
    <source>
        <dbReference type="ARBA" id="ARBA00022670"/>
    </source>
</evidence>
<feature type="binding site" evidence="21">
    <location>
        <position position="210"/>
    </location>
    <ligand>
        <name>Ca(2+)</name>
        <dbReference type="ChEBI" id="CHEBI:29108"/>
        <label>1</label>
    </ligand>
</feature>
<dbReference type="InterPro" id="IPR006026">
    <property type="entry name" value="Peptidase_Metallo"/>
</dbReference>
<feature type="binding site" evidence="21">
    <location>
        <position position="201"/>
    </location>
    <ligand>
        <name>Ca(2+)</name>
        <dbReference type="ChEBI" id="CHEBI:29108"/>
        <label>2</label>
    </ligand>
</feature>
<keyword evidence="7 20" id="KW-0479">Metal-binding</keyword>
<dbReference type="CDD" id="cd04278">
    <property type="entry name" value="ZnMc_MMP"/>
    <property type="match status" value="1"/>
</dbReference>
<dbReference type="InterPro" id="IPR002477">
    <property type="entry name" value="Peptidoglycan-bd-like"/>
</dbReference>
<dbReference type="PRINTS" id="PR00138">
    <property type="entry name" value="MATRIXIN"/>
</dbReference>
<dbReference type="InParanoid" id="G1KMJ3"/>
<dbReference type="STRING" id="28377.ENSACAP00000012367"/>
<feature type="binding site" evidence="21">
    <location>
        <position position="177"/>
    </location>
    <ligand>
        <name>Zn(2+)</name>
        <dbReference type="ChEBI" id="CHEBI:29105"/>
        <label>1</label>
    </ligand>
</feature>
<proteinExistence type="inferred from homology"/>
<feature type="binding site" evidence="21">
    <location>
        <position position="185"/>
    </location>
    <ligand>
        <name>Ca(2+)</name>
        <dbReference type="ChEBI" id="CHEBI:29108"/>
        <label>3</label>
    </ligand>
</feature>
<reference evidence="29" key="3">
    <citation type="submission" date="2025-09" db="UniProtKB">
        <authorList>
            <consortium name="Ensembl"/>
        </authorList>
    </citation>
    <scope>IDENTIFICATION</scope>
</reference>
<feature type="binding site" evidence="21">
    <location>
        <position position="205"/>
    </location>
    <ligand>
        <name>Zn(2+)</name>
        <dbReference type="ChEBI" id="CHEBI:29105"/>
        <label>1</label>
    </ligand>
</feature>
<dbReference type="HOGENOM" id="CLU_015489_6_0_1"/>
<evidence type="ECO:0000256" key="27">
    <source>
        <dbReference type="SAM" id="SignalP"/>
    </source>
</evidence>
<dbReference type="GO" id="GO:0031012">
    <property type="term" value="C:extracellular matrix"/>
    <property type="evidence" value="ECO:0007669"/>
    <property type="project" value="InterPro"/>
</dbReference>
<evidence type="ECO:0000256" key="16">
    <source>
        <dbReference type="ARBA" id="ARBA00023157"/>
    </source>
</evidence>
<evidence type="ECO:0000256" key="4">
    <source>
        <dbReference type="ARBA" id="ARBA00022525"/>
    </source>
</evidence>
<keyword evidence="9" id="KW-0677">Repeat</keyword>
<evidence type="ECO:0000256" key="26">
    <source>
        <dbReference type="SAM" id="MobiDB-lite"/>
    </source>
</evidence>
<feature type="binding site" evidence="21">
    <location>
        <position position="210"/>
    </location>
    <ligand>
        <name>Ca(2+)</name>
        <dbReference type="ChEBI" id="CHEBI:29108"/>
        <label>3</label>
    </ligand>
</feature>
<feature type="signal peptide" evidence="27">
    <location>
        <begin position="1"/>
        <end position="30"/>
    </location>
</feature>
<feature type="chain" id="PRO_5016938524" description="Collagenase 3" evidence="27">
    <location>
        <begin position="31"/>
        <end position="488"/>
    </location>
</feature>
<dbReference type="InterPro" id="IPR036365">
    <property type="entry name" value="PGBD-like_sf"/>
</dbReference>
<keyword evidence="11 20" id="KW-0862">Zinc</keyword>
<keyword evidence="15" id="KW-0865">Zymogen</keyword>
<feature type="binding site" evidence="21">
    <location>
        <position position="179"/>
    </location>
    <ligand>
        <name>Zn(2+)</name>
        <dbReference type="ChEBI" id="CHEBI:29105"/>
        <label>1</label>
    </ligand>
</feature>
<feature type="binding site" evidence="20">
    <location>
        <position position="231"/>
    </location>
    <ligand>
        <name>Zn(2+)</name>
        <dbReference type="ChEBI" id="CHEBI:29105"/>
        <label>2</label>
        <note>catalytic</note>
    </ligand>
</feature>
<keyword evidence="6" id="KW-0645">Protease</keyword>
<dbReference type="InterPro" id="IPR036375">
    <property type="entry name" value="Hemopexin-like_dom_sf"/>
</dbReference>
<dbReference type="Pfam" id="PF00045">
    <property type="entry name" value="Hemopexin"/>
    <property type="match status" value="4"/>
</dbReference>
<evidence type="ECO:0000256" key="20">
    <source>
        <dbReference type="PIRSR" id="PIRSR001191-2"/>
    </source>
</evidence>
<keyword evidence="12 21" id="KW-0106">Calcium</keyword>
<dbReference type="Pfam" id="PF00413">
    <property type="entry name" value="Peptidase_M10"/>
    <property type="match status" value="1"/>
</dbReference>
<dbReference type="SMART" id="SM00235">
    <property type="entry name" value="ZnMc"/>
    <property type="match status" value="1"/>
</dbReference>
<evidence type="ECO:0000256" key="3">
    <source>
        <dbReference type="ARBA" id="ARBA00018037"/>
    </source>
</evidence>
<feature type="active site" evidence="19">
    <location>
        <position position="228"/>
    </location>
</feature>
<reference evidence="29 30" key="1">
    <citation type="submission" date="2009-12" db="EMBL/GenBank/DDBJ databases">
        <title>The Genome Sequence of Anolis carolinensis (Green Anole Lizard).</title>
        <authorList>
            <consortium name="The Genome Sequencing Platform"/>
            <person name="Di Palma F."/>
            <person name="Alfoldi J."/>
            <person name="Heiman D."/>
            <person name="Young S."/>
            <person name="Grabherr M."/>
            <person name="Johnson J."/>
            <person name="Lander E.S."/>
            <person name="Lindblad-Toh K."/>
        </authorList>
    </citation>
    <scope>NUCLEOTIDE SEQUENCE [LARGE SCALE GENOMIC DNA]</scope>
    <source>
        <strain evidence="29 30">JBL SC #1</strain>
    </source>
</reference>
<feature type="binding site" evidence="21">
    <location>
        <position position="449"/>
    </location>
    <ligand>
        <name>Ca(2+)</name>
        <dbReference type="ChEBI" id="CHEBI:29108"/>
        <label>4</label>
    </ligand>
</feature>
<feature type="repeat" description="Hemopexin" evidence="25">
    <location>
        <begin position="349"/>
        <end position="395"/>
    </location>
</feature>
<dbReference type="Bgee" id="ENSACAG00000012628">
    <property type="expression patterns" value="Expressed in dewlap and 1 other cell type or tissue"/>
</dbReference>
<feature type="binding site" evidence="21">
    <location>
        <position position="207"/>
    </location>
    <ligand>
        <name>Ca(2+)</name>
        <dbReference type="ChEBI" id="CHEBI:29108"/>
        <label>3</label>
    </ligand>
</feature>
<feature type="short sequence motif" description="Cysteine switch" evidence="24">
    <location>
        <begin position="99"/>
        <end position="106"/>
    </location>
</feature>
<feature type="binding site" evidence="21">
    <location>
        <position position="451"/>
    </location>
    <ligand>
        <name>Ca(2+)</name>
        <dbReference type="ChEBI" id="CHEBI:29108"/>
        <label>5</label>
    </ligand>
</feature>
<dbReference type="GeneID" id="100561433"/>
<evidence type="ECO:0000256" key="8">
    <source>
        <dbReference type="ARBA" id="ARBA00022729"/>
    </source>
</evidence>
<keyword evidence="17" id="KW-0325">Glycoprotein</keyword>
<evidence type="ECO:0000256" key="15">
    <source>
        <dbReference type="ARBA" id="ARBA00023145"/>
    </source>
</evidence>
<evidence type="ECO:0000259" key="28">
    <source>
        <dbReference type="SMART" id="SM00235"/>
    </source>
</evidence>
<feature type="binding site" evidence="21">
    <location>
        <position position="245"/>
    </location>
    <ligand>
        <name>Zn(2+)</name>
        <dbReference type="ChEBI" id="CHEBI:29105"/>
        <label>2</label>
        <note>catalytic</note>
    </ligand>
</feature>
<keyword evidence="8 27" id="KW-0732">Signal</keyword>
<dbReference type="InterPro" id="IPR024079">
    <property type="entry name" value="MetalloPept_cat_dom_sf"/>
</dbReference>
<feature type="repeat" description="Hemopexin" evidence="25">
    <location>
        <begin position="445"/>
        <end position="488"/>
    </location>
</feature>
<evidence type="ECO:0000256" key="22">
    <source>
        <dbReference type="PIRSR" id="PIRSR621190-3"/>
    </source>
</evidence>
<comment type="subcellular location">
    <subcellularLocation>
        <location evidence="1">Secreted</location>
        <location evidence="1">Extracellular space</location>
        <location evidence="1">Extracellular matrix</location>
    </subcellularLocation>
</comment>
<evidence type="ECO:0000313" key="30">
    <source>
        <dbReference type="Proteomes" id="UP000001646"/>
    </source>
</evidence>
<feature type="binding site" evidence="21">
    <location>
        <position position="353"/>
    </location>
    <ligand>
        <name>Ca(2+)</name>
        <dbReference type="ChEBI" id="CHEBI:29108"/>
        <label>4</label>
    </ligand>
</feature>
<protein>
    <recommendedName>
        <fullName evidence="3">Collagenase 3</fullName>
    </recommendedName>
    <alternativeName>
        <fullName evidence="18">Matrix metalloproteinase-13</fullName>
    </alternativeName>
</protein>
<dbReference type="GO" id="GO:0030574">
    <property type="term" value="P:collagen catabolic process"/>
    <property type="evidence" value="ECO:0000318"/>
    <property type="project" value="GO_Central"/>
</dbReference>
<dbReference type="InterPro" id="IPR000585">
    <property type="entry name" value="Hemopexin-like_dom"/>
</dbReference>
<evidence type="ECO:0000313" key="29">
    <source>
        <dbReference type="Ensembl" id="ENSACAP00000012367.3"/>
    </source>
</evidence>
<keyword evidence="30" id="KW-1185">Reference proteome</keyword>
<dbReference type="PANTHER" id="PTHR10201:SF165">
    <property type="entry name" value="COLLAGENASE 3"/>
    <property type="match status" value="1"/>
</dbReference>
<dbReference type="KEGG" id="acs:100561433"/>
<dbReference type="GO" id="GO:0006508">
    <property type="term" value="P:proteolysis"/>
    <property type="evidence" value="ECO:0007669"/>
    <property type="project" value="UniProtKB-KW"/>
</dbReference>
<dbReference type="RefSeq" id="XP_008106253.1">
    <property type="nucleotide sequence ID" value="XM_008108046.3"/>
</dbReference>
<dbReference type="eggNOG" id="KOG1565">
    <property type="taxonomic scope" value="Eukaryota"/>
</dbReference>